<dbReference type="InterPro" id="IPR023214">
    <property type="entry name" value="HAD_sf"/>
</dbReference>
<dbReference type="Pfam" id="PF12710">
    <property type="entry name" value="HAD"/>
    <property type="match status" value="1"/>
</dbReference>
<keyword evidence="8" id="KW-0460">Magnesium</keyword>
<dbReference type="Proteomes" id="UP000235658">
    <property type="component" value="Unassembled WGS sequence"/>
</dbReference>
<evidence type="ECO:0000256" key="10">
    <source>
        <dbReference type="ARBA" id="ARBA00048138"/>
    </source>
</evidence>
<keyword evidence="6" id="KW-0479">Metal-binding</keyword>
<dbReference type="EMBL" id="PNHP01000001">
    <property type="protein sequence ID" value="PMC82540.1"/>
    <property type="molecule type" value="Genomic_DNA"/>
</dbReference>
<organism evidence="12 13">
    <name type="scientific">Anaerococcus hydrogenalis</name>
    <dbReference type="NCBI Taxonomy" id="33029"/>
    <lineage>
        <taxon>Bacteria</taxon>
        <taxon>Bacillati</taxon>
        <taxon>Bacillota</taxon>
        <taxon>Tissierellia</taxon>
        <taxon>Tissierellales</taxon>
        <taxon>Peptoniphilaceae</taxon>
        <taxon>Anaerococcus</taxon>
    </lineage>
</organism>
<dbReference type="NCBIfam" id="TIGR01488">
    <property type="entry name" value="HAD-SF-IB"/>
    <property type="match status" value="1"/>
</dbReference>
<dbReference type="Gene3D" id="3.40.50.1000">
    <property type="entry name" value="HAD superfamily/HAD-like"/>
    <property type="match status" value="1"/>
</dbReference>
<dbReference type="AlphaFoldDB" id="A0A2N6UL07"/>
<dbReference type="InterPro" id="IPR036412">
    <property type="entry name" value="HAD-like_sf"/>
</dbReference>
<dbReference type="GO" id="GO:0006564">
    <property type="term" value="P:L-serine biosynthetic process"/>
    <property type="evidence" value="ECO:0007669"/>
    <property type="project" value="UniProtKB-KW"/>
</dbReference>
<evidence type="ECO:0000313" key="12">
    <source>
        <dbReference type="EMBL" id="PMC82540.1"/>
    </source>
</evidence>
<evidence type="ECO:0000313" key="13">
    <source>
        <dbReference type="Proteomes" id="UP000235658"/>
    </source>
</evidence>
<comment type="caution">
    <text evidence="12">The sequence shown here is derived from an EMBL/GenBank/DDBJ whole genome shotgun (WGS) entry which is preliminary data.</text>
</comment>
<evidence type="ECO:0000256" key="4">
    <source>
        <dbReference type="ARBA" id="ARBA00012640"/>
    </source>
</evidence>
<dbReference type="PANTHER" id="PTHR43344">
    <property type="entry name" value="PHOSPHOSERINE PHOSPHATASE"/>
    <property type="match status" value="1"/>
</dbReference>
<dbReference type="GeneID" id="84577965"/>
<evidence type="ECO:0000256" key="8">
    <source>
        <dbReference type="ARBA" id="ARBA00022842"/>
    </source>
</evidence>
<sequence>MEKNKAAFFDIDGTLFRNSLLIEHYFLLTKNNILDKNNWITNVKPLYQKYQDRKGPYEDYLDKASLLYQENLKGIDKDTINFYAKKVIENNKSKIYRITKNALEYHKEKGYKVFVISGSPDFLVNDFAKIYGADDTIATKYVFDKSNKFTGQIYPMWDSKNKKKSIDYLTNKYNIDLSKSHAYGDTNGDYSMFENVGFAHAINPSFELIDRINKSENLRNKTIVHIERKDVNYSFKLKDLKVYFNKF</sequence>
<dbReference type="NCBIfam" id="TIGR01490">
    <property type="entry name" value="HAD-SF-IB-hyp1"/>
    <property type="match status" value="1"/>
</dbReference>
<dbReference type="EC" id="3.1.3.3" evidence="4"/>
<keyword evidence="9" id="KW-0718">Serine biosynthesis</keyword>
<dbReference type="InterPro" id="IPR050582">
    <property type="entry name" value="HAD-like_SerB"/>
</dbReference>
<evidence type="ECO:0000256" key="6">
    <source>
        <dbReference type="ARBA" id="ARBA00022723"/>
    </source>
</evidence>
<comment type="similarity">
    <text evidence="3">Belongs to the HAD-like hydrolase superfamily. SerB family.</text>
</comment>
<gene>
    <name evidence="12" type="ORF">CJ192_02075</name>
</gene>
<dbReference type="GO" id="GO:0000287">
    <property type="term" value="F:magnesium ion binding"/>
    <property type="evidence" value="ECO:0007669"/>
    <property type="project" value="TreeGrafter"/>
</dbReference>
<keyword evidence="5" id="KW-0028">Amino-acid biosynthesis</keyword>
<dbReference type="GO" id="GO:0005737">
    <property type="term" value="C:cytoplasm"/>
    <property type="evidence" value="ECO:0007669"/>
    <property type="project" value="TreeGrafter"/>
</dbReference>
<keyword evidence="7 12" id="KW-0378">Hydrolase</keyword>
<evidence type="ECO:0000256" key="3">
    <source>
        <dbReference type="ARBA" id="ARBA00009184"/>
    </source>
</evidence>
<dbReference type="PANTHER" id="PTHR43344:SF2">
    <property type="entry name" value="PHOSPHOSERINE PHOSPHATASE"/>
    <property type="match status" value="1"/>
</dbReference>
<dbReference type="GO" id="GO:0036424">
    <property type="term" value="F:L-phosphoserine phosphatase activity"/>
    <property type="evidence" value="ECO:0007669"/>
    <property type="project" value="TreeGrafter"/>
</dbReference>
<comment type="catalytic activity">
    <reaction evidence="11">
        <text>O-phospho-D-serine + H2O = D-serine + phosphate</text>
        <dbReference type="Rhea" id="RHEA:24873"/>
        <dbReference type="ChEBI" id="CHEBI:15377"/>
        <dbReference type="ChEBI" id="CHEBI:35247"/>
        <dbReference type="ChEBI" id="CHEBI:43474"/>
        <dbReference type="ChEBI" id="CHEBI:58680"/>
        <dbReference type="EC" id="3.1.3.3"/>
    </reaction>
</comment>
<proteinExistence type="inferred from homology"/>
<reference evidence="12 13" key="1">
    <citation type="submission" date="2017-09" db="EMBL/GenBank/DDBJ databases">
        <title>Bacterial strain isolated from the female urinary microbiota.</title>
        <authorList>
            <person name="Thomas-White K."/>
            <person name="Kumar N."/>
            <person name="Forster S."/>
            <person name="Putonti C."/>
            <person name="Lawley T."/>
            <person name="Wolfe A.J."/>
        </authorList>
    </citation>
    <scope>NUCLEOTIDE SEQUENCE [LARGE SCALE GENOMIC DNA]</scope>
    <source>
        <strain evidence="12 13">UMB0204</strain>
    </source>
</reference>
<dbReference type="RefSeq" id="WP_102197582.1">
    <property type="nucleotide sequence ID" value="NZ_CAMQCN010000030.1"/>
</dbReference>
<evidence type="ECO:0000256" key="1">
    <source>
        <dbReference type="ARBA" id="ARBA00001946"/>
    </source>
</evidence>
<evidence type="ECO:0000256" key="5">
    <source>
        <dbReference type="ARBA" id="ARBA00022605"/>
    </source>
</evidence>
<comment type="cofactor">
    <cofactor evidence="1">
        <name>Mg(2+)</name>
        <dbReference type="ChEBI" id="CHEBI:18420"/>
    </cofactor>
</comment>
<evidence type="ECO:0000256" key="11">
    <source>
        <dbReference type="ARBA" id="ARBA00048523"/>
    </source>
</evidence>
<dbReference type="SUPFAM" id="SSF56784">
    <property type="entry name" value="HAD-like"/>
    <property type="match status" value="1"/>
</dbReference>
<comment type="catalytic activity">
    <reaction evidence="10">
        <text>O-phospho-L-serine + H2O = L-serine + phosphate</text>
        <dbReference type="Rhea" id="RHEA:21208"/>
        <dbReference type="ChEBI" id="CHEBI:15377"/>
        <dbReference type="ChEBI" id="CHEBI:33384"/>
        <dbReference type="ChEBI" id="CHEBI:43474"/>
        <dbReference type="ChEBI" id="CHEBI:57524"/>
        <dbReference type="EC" id="3.1.3.3"/>
    </reaction>
</comment>
<dbReference type="InterPro" id="IPR006385">
    <property type="entry name" value="HAD_hydro_SerB1"/>
</dbReference>
<evidence type="ECO:0000256" key="2">
    <source>
        <dbReference type="ARBA" id="ARBA00005135"/>
    </source>
</evidence>
<evidence type="ECO:0000256" key="7">
    <source>
        <dbReference type="ARBA" id="ARBA00022801"/>
    </source>
</evidence>
<name>A0A2N6UL07_9FIRM</name>
<evidence type="ECO:0000256" key="9">
    <source>
        <dbReference type="ARBA" id="ARBA00023299"/>
    </source>
</evidence>
<accession>A0A2N6UL07</accession>
<protein>
    <recommendedName>
        <fullName evidence="4">phosphoserine phosphatase</fullName>
        <ecNumber evidence="4">3.1.3.3</ecNumber>
    </recommendedName>
</protein>
<comment type="pathway">
    <text evidence="2">Amino-acid biosynthesis; L-serine biosynthesis; L-serine from 3-phospho-D-glycerate: step 3/3.</text>
</comment>